<evidence type="ECO:0000313" key="1">
    <source>
        <dbReference type="EMBL" id="BCJ91757.1"/>
    </source>
</evidence>
<evidence type="ECO:0000313" key="2">
    <source>
        <dbReference type="Proteomes" id="UP000515317"/>
    </source>
</evidence>
<keyword evidence="2" id="KW-1185">Reference proteome</keyword>
<accession>A0A6S6QV13</accession>
<dbReference type="KEGG" id="tso:IZ6_24920"/>
<dbReference type="EMBL" id="AP023361">
    <property type="protein sequence ID" value="BCJ91757.1"/>
    <property type="molecule type" value="Genomic_DNA"/>
</dbReference>
<protein>
    <recommendedName>
        <fullName evidence="3">Ribbon-helix-helix protein, CopG family</fullName>
    </recommendedName>
</protein>
<dbReference type="AlphaFoldDB" id="A0A6S6QV13"/>
<dbReference type="Proteomes" id="UP000515317">
    <property type="component" value="Chromosome"/>
</dbReference>
<sequence>MAQITAYGTPLDREKLRVLATLEGKSQSEWIVDQIRRLYFKSFGDIEPDRVVPPQK</sequence>
<reference evidence="1 2" key="1">
    <citation type="submission" date="2020-08" db="EMBL/GenBank/DDBJ databases">
        <title>Genome sequence of Rhizobiales bacterium strain IZ6.</title>
        <authorList>
            <person name="Nakai R."/>
            <person name="Naganuma T."/>
        </authorList>
    </citation>
    <scope>NUCLEOTIDE SEQUENCE [LARGE SCALE GENOMIC DNA]</scope>
    <source>
        <strain evidence="1 2">IZ6</strain>
    </source>
</reference>
<name>A0A6S6QV13_9HYPH</name>
<gene>
    <name evidence="1" type="ORF">IZ6_24920</name>
</gene>
<proteinExistence type="predicted"/>
<organism evidence="1 2">
    <name type="scientific">Terrihabitans soli</name>
    <dbReference type="NCBI Taxonomy" id="708113"/>
    <lineage>
        <taxon>Bacteria</taxon>
        <taxon>Pseudomonadati</taxon>
        <taxon>Pseudomonadota</taxon>
        <taxon>Alphaproteobacteria</taxon>
        <taxon>Hyphomicrobiales</taxon>
        <taxon>Terrihabitans</taxon>
    </lineage>
</organism>
<evidence type="ECO:0008006" key="3">
    <source>
        <dbReference type="Google" id="ProtNLM"/>
    </source>
</evidence>